<evidence type="ECO:0000313" key="2">
    <source>
        <dbReference type="EMBL" id="RDI42167.1"/>
    </source>
</evidence>
<protein>
    <submittedName>
        <fullName evidence="2">Uncharacterized protein</fullName>
    </submittedName>
</protein>
<feature type="transmembrane region" description="Helical" evidence="1">
    <location>
        <begin position="54"/>
        <end position="71"/>
    </location>
</feature>
<gene>
    <name evidence="2" type="ORF">DFR59_1056</name>
</gene>
<dbReference type="Proteomes" id="UP000255326">
    <property type="component" value="Unassembled WGS sequence"/>
</dbReference>
<dbReference type="OrthoDB" id="2427691at2"/>
<feature type="transmembrane region" description="Helical" evidence="1">
    <location>
        <begin position="83"/>
        <end position="101"/>
    </location>
</feature>
<keyword evidence="1" id="KW-0472">Membrane</keyword>
<evidence type="ECO:0000313" key="3">
    <source>
        <dbReference type="Proteomes" id="UP000255326"/>
    </source>
</evidence>
<dbReference type="EMBL" id="QQAY01000005">
    <property type="protein sequence ID" value="RDI42167.1"/>
    <property type="molecule type" value="Genomic_DNA"/>
</dbReference>
<comment type="caution">
    <text evidence="2">The sequence shown here is derived from an EMBL/GenBank/DDBJ whole genome shotgun (WGS) entry which is preliminary data.</text>
</comment>
<keyword evidence="3" id="KW-1185">Reference proteome</keyword>
<feature type="transmembrane region" description="Helical" evidence="1">
    <location>
        <begin position="31"/>
        <end position="47"/>
    </location>
</feature>
<evidence type="ECO:0000256" key="1">
    <source>
        <dbReference type="SAM" id="Phobius"/>
    </source>
</evidence>
<organism evidence="2 3">
    <name type="scientific">Falsibacillus pallidus</name>
    <dbReference type="NCBI Taxonomy" id="493781"/>
    <lineage>
        <taxon>Bacteria</taxon>
        <taxon>Bacillati</taxon>
        <taxon>Bacillota</taxon>
        <taxon>Bacilli</taxon>
        <taxon>Bacillales</taxon>
        <taxon>Bacillaceae</taxon>
        <taxon>Falsibacillus</taxon>
    </lineage>
</organism>
<keyword evidence="1" id="KW-0812">Transmembrane</keyword>
<keyword evidence="1" id="KW-1133">Transmembrane helix</keyword>
<dbReference type="RefSeq" id="WP_114745568.1">
    <property type="nucleotide sequence ID" value="NZ_QQAY01000005.1"/>
</dbReference>
<sequence>MLGLLSLMAFACLVFLFIGWAKRLENNKTILFLYFLGSCLIYPVYSVTRVHGQFRLWFPVGFLIVLVYLIFNKNKNKSKFAASILGLSFAAFTMLVLYNIGF</sequence>
<reference evidence="2 3" key="1">
    <citation type="submission" date="2018-07" db="EMBL/GenBank/DDBJ databases">
        <title>Genomic Encyclopedia of Type Strains, Phase IV (KMG-IV): sequencing the most valuable type-strain genomes for metagenomic binning, comparative biology and taxonomic classification.</title>
        <authorList>
            <person name="Goeker M."/>
        </authorList>
    </citation>
    <scope>NUCLEOTIDE SEQUENCE [LARGE SCALE GENOMIC DNA]</scope>
    <source>
        <strain evidence="2 3">DSM 25281</strain>
    </source>
</reference>
<accession>A0A370GEP9</accession>
<dbReference type="AlphaFoldDB" id="A0A370GEP9"/>
<proteinExistence type="predicted"/>
<name>A0A370GEP9_9BACI</name>